<evidence type="ECO:0000313" key="5">
    <source>
        <dbReference type="Proteomes" id="UP001519287"/>
    </source>
</evidence>
<sequence length="746" mass="79792">MIARIRGYLLVVAAIVSLMAFGSSAFAGLDSGPTIIRVVTYNTNGGSLIAPEFVKPGGTVGYQFIPSKECNSFAGWYYDSTLTQAYNWSDPINNDITLYAKWAVSCGVATLTSTIGTVSVGGTANETITVGTNIKLDALKAAITPTANATFEIYKADGITKATTLETGMKIIVTSQDGTNKVTYTITVSSPNLALNRPVTADSACNASEAAAKAVDGSATNGSKWCSLSSNRWLQIDLGSVKQVSQFVIKHASKGGELTALNTKAYNIQVSADAISWNTVVNVNNNTSGVTVDNIPDTQTRYIRLNVTTPTQTSDAVARIYEFDVYAQQNLALNQPATADSTCVASETAAEAVDNGVANNSKWCSKSSNRWLQIDLGSVKQVNQLIIKHAAEGGEATTFNTKAYNIQVSNNGTEWSTVVNVTNNTNSVTIDNIAAVSARYIKLNVTTPTQTTDVHARIYEIQVFGPRNLALNQPATVDSVCNASQTAAKAVDGNIVNDSKWCSKSSNRWLQIDLGSVKQVNQFVIKHASEGGETVSYNTKAYNIQVSTDGLKWNKVVNITNNVSGIKVDKITTVPARYIKLNVTAPTQTTNVAARIYEFEVYGPPNLALNKAATVDSTCNASQTAAKAVDGSVINDSKWCSKSSSRWLQIDLGSVKQVNQFVIKHASEGGESASYNTKAYNIQVSADGTNWNAVVNIINNTSGITIDKITEVSARYIKLNVTTPTQTTNSAARIYEFEAYGPSFTP</sequence>
<organism evidence="4 5">
    <name type="scientific">Paenibacillus eucommiae</name>
    <dbReference type="NCBI Taxonomy" id="1355755"/>
    <lineage>
        <taxon>Bacteria</taxon>
        <taxon>Bacillati</taxon>
        <taxon>Bacillota</taxon>
        <taxon>Bacilli</taxon>
        <taxon>Bacillales</taxon>
        <taxon>Paenibacillaceae</taxon>
        <taxon>Paenibacillus</taxon>
    </lineage>
</organism>
<dbReference type="InterPro" id="IPR013378">
    <property type="entry name" value="InlB-like_B-rpt"/>
</dbReference>
<reference evidence="4 5" key="1">
    <citation type="submission" date="2021-03" db="EMBL/GenBank/DDBJ databases">
        <title>Genomic Encyclopedia of Type Strains, Phase IV (KMG-IV): sequencing the most valuable type-strain genomes for metagenomic binning, comparative biology and taxonomic classification.</title>
        <authorList>
            <person name="Goeker M."/>
        </authorList>
    </citation>
    <scope>NUCLEOTIDE SEQUENCE [LARGE SCALE GENOMIC DNA]</scope>
    <source>
        <strain evidence="4 5">DSM 26048</strain>
    </source>
</reference>
<dbReference type="PROSITE" id="PS50022">
    <property type="entry name" value="FA58C_3"/>
    <property type="match status" value="4"/>
</dbReference>
<dbReference type="RefSeq" id="WP_209976504.1">
    <property type="nucleotide sequence ID" value="NZ_JAGGLB010000027.1"/>
</dbReference>
<feature type="domain" description="F5/8 type C" evidence="3">
    <location>
        <begin position="602"/>
        <end position="742"/>
    </location>
</feature>
<evidence type="ECO:0000259" key="3">
    <source>
        <dbReference type="PROSITE" id="PS50022"/>
    </source>
</evidence>
<feature type="domain" description="F5/8 type C" evidence="3">
    <location>
        <begin position="320"/>
        <end position="466"/>
    </location>
</feature>
<evidence type="ECO:0000256" key="1">
    <source>
        <dbReference type="ARBA" id="ARBA00004196"/>
    </source>
</evidence>
<gene>
    <name evidence="4" type="ORF">J2Z66_006310</name>
</gene>
<dbReference type="InterPro" id="IPR008979">
    <property type="entry name" value="Galactose-bd-like_sf"/>
</dbReference>
<dbReference type="PANTHER" id="PTHR24543">
    <property type="entry name" value="MULTICOPPER OXIDASE-RELATED"/>
    <property type="match status" value="1"/>
</dbReference>
<dbReference type="Gene3D" id="2.60.120.260">
    <property type="entry name" value="Galactose-binding domain-like"/>
    <property type="match status" value="4"/>
</dbReference>
<dbReference type="InterPro" id="IPR000421">
    <property type="entry name" value="FA58C"/>
</dbReference>
<keyword evidence="5" id="KW-1185">Reference proteome</keyword>
<feature type="domain" description="F5/8 type C" evidence="3">
    <location>
        <begin position="181"/>
        <end position="305"/>
    </location>
</feature>
<dbReference type="EMBL" id="JAGGLB010000027">
    <property type="protein sequence ID" value="MBP1994671.1"/>
    <property type="molecule type" value="Genomic_DNA"/>
</dbReference>
<comment type="caution">
    <text evidence="4">The sequence shown here is derived from an EMBL/GenBank/DDBJ whole genome shotgun (WGS) entry which is preliminary data.</text>
</comment>
<dbReference type="InterPro" id="IPR042229">
    <property type="entry name" value="Listeria/Bacterioides_rpt_sf"/>
</dbReference>
<name>A0ABS4J4B2_9BACL</name>
<feature type="domain" description="F5/8 type C" evidence="3">
    <location>
        <begin position="498"/>
        <end position="601"/>
    </location>
</feature>
<dbReference type="Pfam" id="PF09479">
    <property type="entry name" value="Flg_new"/>
    <property type="match status" value="1"/>
</dbReference>
<keyword evidence="2" id="KW-0732">Signal</keyword>
<dbReference type="Proteomes" id="UP001519287">
    <property type="component" value="Unassembled WGS sequence"/>
</dbReference>
<accession>A0ABS4J4B2</accession>
<evidence type="ECO:0000256" key="2">
    <source>
        <dbReference type="SAM" id="SignalP"/>
    </source>
</evidence>
<protein>
    <submittedName>
        <fullName evidence="4">Ribosome maturation factor RimP</fullName>
    </submittedName>
</protein>
<dbReference type="Pfam" id="PF00754">
    <property type="entry name" value="F5_F8_type_C"/>
    <property type="match status" value="4"/>
</dbReference>
<evidence type="ECO:0000313" key="4">
    <source>
        <dbReference type="EMBL" id="MBP1994671.1"/>
    </source>
</evidence>
<feature type="signal peptide" evidence="2">
    <location>
        <begin position="1"/>
        <end position="27"/>
    </location>
</feature>
<proteinExistence type="predicted"/>
<dbReference type="SUPFAM" id="SSF49785">
    <property type="entry name" value="Galactose-binding domain-like"/>
    <property type="match status" value="4"/>
</dbReference>
<dbReference type="Gene3D" id="2.60.40.4270">
    <property type="entry name" value="Listeria-Bacteroides repeat domain"/>
    <property type="match status" value="1"/>
</dbReference>
<comment type="subcellular location">
    <subcellularLocation>
        <location evidence="1">Cell envelope</location>
    </subcellularLocation>
</comment>
<feature type="chain" id="PRO_5045323832" evidence="2">
    <location>
        <begin position="28"/>
        <end position="746"/>
    </location>
</feature>